<organism evidence="2 3">
    <name type="scientific">Hymenobacter oligotrophus</name>
    <dbReference type="NCBI Taxonomy" id="2319843"/>
    <lineage>
        <taxon>Bacteria</taxon>
        <taxon>Pseudomonadati</taxon>
        <taxon>Bacteroidota</taxon>
        <taxon>Cytophagia</taxon>
        <taxon>Cytophagales</taxon>
        <taxon>Hymenobacteraceae</taxon>
        <taxon>Hymenobacter</taxon>
    </lineage>
</organism>
<dbReference type="OrthoDB" id="9801517at2"/>
<name>A0A3B7R9A3_9BACT</name>
<dbReference type="GO" id="GO:0047617">
    <property type="term" value="F:fatty acyl-CoA hydrolase activity"/>
    <property type="evidence" value="ECO:0007669"/>
    <property type="project" value="TreeGrafter"/>
</dbReference>
<dbReference type="RefSeq" id="WP_119443803.1">
    <property type="nucleotide sequence ID" value="NZ_CP032317.1"/>
</dbReference>
<proteinExistence type="predicted"/>
<dbReference type="AlphaFoldDB" id="A0A3B7R9A3"/>
<dbReference type="InterPro" id="IPR050563">
    <property type="entry name" value="4-hydroxybenzoyl-CoA_TE"/>
</dbReference>
<keyword evidence="1" id="KW-0378">Hydrolase</keyword>
<dbReference type="KEGG" id="hyh:D3Y59_03530"/>
<dbReference type="Pfam" id="PF13279">
    <property type="entry name" value="4HBT_2"/>
    <property type="match status" value="1"/>
</dbReference>
<reference evidence="2 3" key="1">
    <citation type="submission" date="2018-09" db="EMBL/GenBank/DDBJ databases">
        <title>Hymenobacter medium sp. nov., isolated from R2A medium.</title>
        <authorList>
            <person name="Yingchao G."/>
        </authorList>
    </citation>
    <scope>NUCLEOTIDE SEQUENCE [LARGE SCALE GENOMIC DNA]</scope>
    <source>
        <strain evidence="3">sh-6</strain>
    </source>
</reference>
<dbReference type="Proteomes" id="UP000262802">
    <property type="component" value="Chromosome"/>
</dbReference>
<dbReference type="EMBL" id="CP032317">
    <property type="protein sequence ID" value="AYA36216.1"/>
    <property type="molecule type" value="Genomic_DNA"/>
</dbReference>
<evidence type="ECO:0000313" key="3">
    <source>
        <dbReference type="Proteomes" id="UP000262802"/>
    </source>
</evidence>
<dbReference type="InterPro" id="IPR029069">
    <property type="entry name" value="HotDog_dom_sf"/>
</dbReference>
<protein>
    <submittedName>
        <fullName evidence="2">Acyl-CoA thioesterase</fullName>
    </submittedName>
</protein>
<evidence type="ECO:0000256" key="1">
    <source>
        <dbReference type="ARBA" id="ARBA00022801"/>
    </source>
</evidence>
<sequence length="142" mass="16345">MQPTPSPSSAFRFSRPITVVESHIDALNHVNNVQYVQWIQDIAGWHWLTAYPEGEREHYIWVVLEHHVRYHKPALLGDELTLTTWVGEMKGATSQRFTRIERVADGSLLCEAETKWVMLDPQTQRPKRIEQSVAARMQGPVG</sequence>
<dbReference type="Gene3D" id="3.10.129.10">
    <property type="entry name" value="Hotdog Thioesterase"/>
    <property type="match status" value="1"/>
</dbReference>
<evidence type="ECO:0000313" key="2">
    <source>
        <dbReference type="EMBL" id="AYA36216.1"/>
    </source>
</evidence>
<dbReference type="PANTHER" id="PTHR31793">
    <property type="entry name" value="4-HYDROXYBENZOYL-COA THIOESTERASE FAMILY MEMBER"/>
    <property type="match status" value="1"/>
</dbReference>
<accession>A0A3B7R9A3</accession>
<dbReference type="CDD" id="cd00586">
    <property type="entry name" value="4HBT"/>
    <property type="match status" value="1"/>
</dbReference>
<keyword evidence="3" id="KW-1185">Reference proteome</keyword>
<dbReference type="PANTHER" id="PTHR31793:SF37">
    <property type="entry name" value="ACYL-COA THIOESTER HYDROLASE YBGC"/>
    <property type="match status" value="1"/>
</dbReference>
<dbReference type="SUPFAM" id="SSF54637">
    <property type="entry name" value="Thioesterase/thiol ester dehydrase-isomerase"/>
    <property type="match status" value="1"/>
</dbReference>
<gene>
    <name evidence="2" type="ORF">D3Y59_03530</name>
</gene>